<dbReference type="GO" id="GO:0050661">
    <property type="term" value="F:NADP binding"/>
    <property type="evidence" value="ECO:0007669"/>
    <property type="project" value="InterPro"/>
</dbReference>
<dbReference type="InterPro" id="IPR013328">
    <property type="entry name" value="6PGD_dom2"/>
</dbReference>
<dbReference type="Pfam" id="PF03446">
    <property type="entry name" value="NAD_binding_2"/>
    <property type="match status" value="1"/>
</dbReference>
<evidence type="ECO:0000256" key="4">
    <source>
        <dbReference type="SAM" id="MobiDB-lite"/>
    </source>
</evidence>
<keyword evidence="2" id="KW-0520">NAD</keyword>
<dbReference type="GO" id="GO:0051287">
    <property type="term" value="F:NAD binding"/>
    <property type="evidence" value="ECO:0007669"/>
    <property type="project" value="InterPro"/>
</dbReference>
<evidence type="ECO:0000259" key="6">
    <source>
        <dbReference type="Pfam" id="PF14833"/>
    </source>
</evidence>
<feature type="domain" description="3-hydroxyisobutyrate dehydrogenase-like NAD-binding" evidence="6">
    <location>
        <begin position="185"/>
        <end position="304"/>
    </location>
</feature>
<evidence type="ECO:0000259" key="5">
    <source>
        <dbReference type="Pfam" id="PF03446"/>
    </source>
</evidence>
<dbReference type="Proteomes" id="UP000577891">
    <property type="component" value="Unassembled WGS sequence"/>
</dbReference>
<dbReference type="SUPFAM" id="SSF51735">
    <property type="entry name" value="NAD(P)-binding Rossmann-fold domains"/>
    <property type="match status" value="1"/>
</dbReference>
<feature type="compositionally biased region" description="Basic residues" evidence="4">
    <location>
        <begin position="1"/>
        <end position="18"/>
    </location>
</feature>
<keyword evidence="8" id="KW-1185">Reference proteome</keyword>
<comment type="caution">
    <text evidence="7">The sequence shown here is derived from an EMBL/GenBank/DDBJ whole genome shotgun (WGS) entry which is preliminary data.</text>
</comment>
<feature type="active site" evidence="3">
    <location>
        <position position="191"/>
    </location>
</feature>
<protein>
    <submittedName>
        <fullName evidence="7">NAD(P)-dependent oxidoreductase</fullName>
    </submittedName>
</protein>
<dbReference type="InterPro" id="IPR036291">
    <property type="entry name" value="NAD(P)-bd_dom_sf"/>
</dbReference>
<evidence type="ECO:0000256" key="3">
    <source>
        <dbReference type="PIRSR" id="PIRSR000103-1"/>
    </source>
</evidence>
<feature type="domain" description="6-phosphogluconate dehydrogenase NADP-binding" evidence="5">
    <location>
        <begin position="24"/>
        <end position="179"/>
    </location>
</feature>
<dbReference type="InterPro" id="IPR006115">
    <property type="entry name" value="6PGDH_NADP-bd"/>
</dbReference>
<dbReference type="GO" id="GO:0016491">
    <property type="term" value="F:oxidoreductase activity"/>
    <property type="evidence" value="ECO:0007669"/>
    <property type="project" value="UniProtKB-KW"/>
</dbReference>
<evidence type="ECO:0000256" key="1">
    <source>
        <dbReference type="ARBA" id="ARBA00023002"/>
    </source>
</evidence>
<keyword evidence="1" id="KW-0560">Oxidoreductase</keyword>
<dbReference type="InterPro" id="IPR008927">
    <property type="entry name" value="6-PGluconate_DH-like_C_sf"/>
</dbReference>
<gene>
    <name evidence="7" type="ORF">HLH35_06560</name>
</gene>
<evidence type="ECO:0000313" key="7">
    <source>
        <dbReference type="EMBL" id="MBB2171784.1"/>
    </source>
</evidence>
<dbReference type="AlphaFoldDB" id="A0A7W4IZA3"/>
<reference evidence="7 8" key="1">
    <citation type="submission" date="2020-04" db="EMBL/GenBank/DDBJ databases">
        <title>Description of novel Gluconacetobacter.</title>
        <authorList>
            <person name="Sombolestani A."/>
        </authorList>
    </citation>
    <scope>NUCLEOTIDE SEQUENCE [LARGE SCALE GENOMIC DNA]</scope>
    <source>
        <strain evidence="7 8">LMG 27724</strain>
    </source>
</reference>
<organism evidence="7 8">
    <name type="scientific">Gluconacetobacter asukensis</name>
    <dbReference type="NCBI Taxonomy" id="1017181"/>
    <lineage>
        <taxon>Bacteria</taxon>
        <taxon>Pseudomonadati</taxon>
        <taxon>Pseudomonadota</taxon>
        <taxon>Alphaproteobacteria</taxon>
        <taxon>Acetobacterales</taxon>
        <taxon>Acetobacteraceae</taxon>
        <taxon>Gluconacetobacter</taxon>
    </lineage>
</organism>
<dbReference type="Pfam" id="PF14833">
    <property type="entry name" value="NAD_binding_11"/>
    <property type="match status" value="1"/>
</dbReference>
<feature type="region of interest" description="Disordered" evidence="4">
    <location>
        <begin position="1"/>
        <end position="20"/>
    </location>
</feature>
<dbReference type="EMBL" id="JABEQE010000004">
    <property type="protein sequence ID" value="MBB2171784.1"/>
    <property type="molecule type" value="Genomic_DNA"/>
</dbReference>
<dbReference type="InterPro" id="IPR029154">
    <property type="entry name" value="HIBADH-like_NADP-bd"/>
</dbReference>
<dbReference type="SUPFAM" id="SSF48179">
    <property type="entry name" value="6-phosphogluconate dehydrogenase C-terminal domain-like"/>
    <property type="match status" value="1"/>
</dbReference>
<dbReference type="PANTHER" id="PTHR43060:SF15">
    <property type="entry name" value="3-HYDROXYISOBUTYRATE DEHYDROGENASE-LIKE 1, MITOCHONDRIAL-RELATED"/>
    <property type="match status" value="1"/>
</dbReference>
<dbReference type="PANTHER" id="PTHR43060">
    <property type="entry name" value="3-HYDROXYISOBUTYRATE DEHYDROGENASE-LIKE 1, MITOCHONDRIAL-RELATED"/>
    <property type="match status" value="1"/>
</dbReference>
<dbReference type="Gene3D" id="1.10.1040.10">
    <property type="entry name" value="N-(1-d-carboxylethyl)-l-norvaline Dehydrogenase, domain 2"/>
    <property type="match status" value="1"/>
</dbReference>
<dbReference type="PIRSF" id="PIRSF000103">
    <property type="entry name" value="HIBADH"/>
    <property type="match status" value="1"/>
</dbReference>
<accession>A0A7W4IZA3</accession>
<dbReference type="InterPro" id="IPR015815">
    <property type="entry name" value="HIBADH-related"/>
</dbReference>
<dbReference type="Gene3D" id="3.40.50.720">
    <property type="entry name" value="NAD(P)-binding Rossmann-like Domain"/>
    <property type="match status" value="1"/>
</dbReference>
<evidence type="ECO:0000313" key="8">
    <source>
        <dbReference type="Proteomes" id="UP000577891"/>
    </source>
</evidence>
<evidence type="ECO:0000256" key="2">
    <source>
        <dbReference type="ARBA" id="ARBA00023027"/>
    </source>
</evidence>
<sequence length="317" mass="33477">MTGSAGRHRDRKDRKRMSQQKPRLGFIGLGQMGAPIAVRLLEAGYRVTVHTRTRTSAARVQEAGARWVDSVAEVARAADVILTMLGMPDDVRQIYLGDDGLLAHGRAGQVCLDLTTSSACLAAEIAARAEAIGIAVLDAPVSGGVPGARAGTLSIMVGGDAAAFARMRSMLERVGATICRFGGPGAGQRAKACNQIVIAGTMMGVCEGLALAGRAGLQQQDLLRMLAGGAAGGFLVQHMGPRIVAGDYRADFYVRHFLKDLGIALREAERLKLVLPATELAHRLYARLEKEGSAALGTQALATLYGPESMMQKEHHP</sequence>
<proteinExistence type="predicted"/>
<name>A0A7W4IZA3_9PROT</name>